<gene>
    <name evidence="2" type="ORF">PCANC_26338</name>
</gene>
<evidence type="ECO:0000313" key="2">
    <source>
        <dbReference type="EMBL" id="PLW27098.1"/>
    </source>
</evidence>
<comment type="caution">
    <text evidence="2">The sequence shown here is derived from an EMBL/GenBank/DDBJ whole genome shotgun (WGS) entry which is preliminary data.</text>
</comment>
<evidence type="ECO:0000256" key="1">
    <source>
        <dbReference type="SAM" id="MobiDB-lite"/>
    </source>
</evidence>
<organism evidence="2 3">
    <name type="scientific">Puccinia coronata f. sp. avenae</name>
    <dbReference type="NCBI Taxonomy" id="200324"/>
    <lineage>
        <taxon>Eukaryota</taxon>
        <taxon>Fungi</taxon>
        <taxon>Dikarya</taxon>
        <taxon>Basidiomycota</taxon>
        <taxon>Pucciniomycotina</taxon>
        <taxon>Pucciniomycetes</taxon>
        <taxon>Pucciniales</taxon>
        <taxon>Pucciniaceae</taxon>
        <taxon>Puccinia</taxon>
    </lineage>
</organism>
<protein>
    <submittedName>
        <fullName evidence="2">Uncharacterized protein</fullName>
    </submittedName>
</protein>
<feature type="compositionally biased region" description="Basic and acidic residues" evidence="1">
    <location>
        <begin position="87"/>
        <end position="96"/>
    </location>
</feature>
<feature type="compositionally biased region" description="Polar residues" evidence="1">
    <location>
        <begin position="115"/>
        <end position="131"/>
    </location>
</feature>
<dbReference type="OrthoDB" id="2507256at2759"/>
<name>A0A2N5TNU7_9BASI</name>
<accession>A0A2N5TNU7</accession>
<sequence>MKDHFNSYKDNYKKTQTLSLATGFGLFPEDQQTGIQTIKQKLNSLCPHYQAMHELMGNKAFVKPLYKVDAQKDVETTNPSDSDNSDDSDKSDKSDNSDNSEDSEYDNGKDKDSDNVSVQLVREQQSSEAVR</sequence>
<keyword evidence="3" id="KW-1185">Reference proteome</keyword>
<reference evidence="2 3" key="1">
    <citation type="submission" date="2017-11" db="EMBL/GenBank/DDBJ databases">
        <title>De novo assembly and phasing of dikaryotic genomes from two isolates of Puccinia coronata f. sp. avenae, the causal agent of oat crown rust.</title>
        <authorList>
            <person name="Miller M.E."/>
            <person name="Zhang Y."/>
            <person name="Omidvar V."/>
            <person name="Sperschneider J."/>
            <person name="Schwessinger B."/>
            <person name="Raley C."/>
            <person name="Palmer J.M."/>
            <person name="Garnica D."/>
            <person name="Upadhyaya N."/>
            <person name="Rathjen J."/>
            <person name="Taylor J.M."/>
            <person name="Park R.F."/>
            <person name="Dodds P.N."/>
            <person name="Hirsch C.D."/>
            <person name="Kianian S.F."/>
            <person name="Figueroa M."/>
        </authorList>
    </citation>
    <scope>NUCLEOTIDE SEQUENCE [LARGE SCALE GENOMIC DNA]</scope>
    <source>
        <strain evidence="2">12NC29</strain>
    </source>
</reference>
<feature type="region of interest" description="Disordered" evidence="1">
    <location>
        <begin position="72"/>
        <end position="131"/>
    </location>
</feature>
<evidence type="ECO:0000313" key="3">
    <source>
        <dbReference type="Proteomes" id="UP000235388"/>
    </source>
</evidence>
<dbReference type="AlphaFoldDB" id="A0A2N5TNU7"/>
<proteinExistence type="predicted"/>
<dbReference type="EMBL" id="PGCJ01000505">
    <property type="protein sequence ID" value="PLW27098.1"/>
    <property type="molecule type" value="Genomic_DNA"/>
</dbReference>
<dbReference type="Proteomes" id="UP000235388">
    <property type="component" value="Unassembled WGS sequence"/>
</dbReference>